<keyword evidence="3" id="KW-0813">Transport</keyword>
<evidence type="ECO:0000256" key="5">
    <source>
        <dbReference type="ARBA" id="ARBA00022741"/>
    </source>
</evidence>
<evidence type="ECO:0000256" key="4">
    <source>
        <dbReference type="ARBA" id="ARBA00022692"/>
    </source>
</evidence>
<evidence type="ECO:0000259" key="10">
    <source>
        <dbReference type="PROSITE" id="PS50893"/>
    </source>
</evidence>
<name>A0ABM1IWX6_POLDO</name>
<dbReference type="InterPro" id="IPR050352">
    <property type="entry name" value="ABCG_transporters"/>
</dbReference>
<feature type="transmembrane region" description="Helical" evidence="9">
    <location>
        <begin position="520"/>
        <end position="542"/>
    </location>
</feature>
<dbReference type="InterPro" id="IPR013525">
    <property type="entry name" value="ABC2_TM"/>
</dbReference>
<dbReference type="Pfam" id="PF19055">
    <property type="entry name" value="ABC2_membrane_7"/>
    <property type="match status" value="1"/>
</dbReference>
<evidence type="ECO:0000313" key="11">
    <source>
        <dbReference type="Proteomes" id="UP000694924"/>
    </source>
</evidence>
<dbReference type="Gene3D" id="3.40.50.300">
    <property type="entry name" value="P-loop containing nucleotide triphosphate hydrolases"/>
    <property type="match status" value="1"/>
</dbReference>
<evidence type="ECO:0000256" key="6">
    <source>
        <dbReference type="ARBA" id="ARBA00022840"/>
    </source>
</evidence>
<keyword evidence="11" id="KW-1185">Reference proteome</keyword>
<dbReference type="InterPro" id="IPR027417">
    <property type="entry name" value="P-loop_NTPase"/>
</dbReference>
<proteinExistence type="inferred from homology"/>
<dbReference type="PANTHER" id="PTHR48041">
    <property type="entry name" value="ABC TRANSPORTER G FAMILY MEMBER 28"/>
    <property type="match status" value="1"/>
</dbReference>
<dbReference type="InterPro" id="IPR003593">
    <property type="entry name" value="AAA+_ATPase"/>
</dbReference>
<dbReference type="SMART" id="SM00382">
    <property type="entry name" value="AAA"/>
    <property type="match status" value="1"/>
</dbReference>
<dbReference type="GeneID" id="107070749"/>
<organism evidence="11 12">
    <name type="scientific">Polistes dominula</name>
    <name type="common">European paper wasp</name>
    <name type="synonym">Vespa dominula</name>
    <dbReference type="NCBI Taxonomy" id="743375"/>
    <lineage>
        <taxon>Eukaryota</taxon>
        <taxon>Metazoa</taxon>
        <taxon>Ecdysozoa</taxon>
        <taxon>Arthropoda</taxon>
        <taxon>Hexapoda</taxon>
        <taxon>Insecta</taxon>
        <taxon>Pterygota</taxon>
        <taxon>Neoptera</taxon>
        <taxon>Endopterygota</taxon>
        <taxon>Hymenoptera</taxon>
        <taxon>Apocrita</taxon>
        <taxon>Aculeata</taxon>
        <taxon>Vespoidea</taxon>
        <taxon>Vespidae</taxon>
        <taxon>Polistinae</taxon>
        <taxon>Polistini</taxon>
        <taxon>Polistes</taxon>
    </lineage>
</organism>
<dbReference type="Pfam" id="PF00005">
    <property type="entry name" value="ABC_tran"/>
    <property type="match status" value="1"/>
</dbReference>
<feature type="transmembrane region" description="Helical" evidence="9">
    <location>
        <begin position="631"/>
        <end position="654"/>
    </location>
</feature>
<dbReference type="PANTHER" id="PTHR48041:SF15">
    <property type="entry name" value="FI05267P"/>
    <property type="match status" value="1"/>
</dbReference>
<dbReference type="CDD" id="cd03213">
    <property type="entry name" value="ABCG_EPDR"/>
    <property type="match status" value="1"/>
</dbReference>
<protein>
    <submittedName>
        <fullName evidence="12">ATP-binding cassette sub-family G member 4-like isoform X1</fullName>
    </submittedName>
</protein>
<evidence type="ECO:0000256" key="9">
    <source>
        <dbReference type="SAM" id="Phobius"/>
    </source>
</evidence>
<accession>A0ABM1IWX6</accession>
<keyword evidence="4 9" id="KW-0812">Transmembrane</keyword>
<evidence type="ECO:0000256" key="8">
    <source>
        <dbReference type="ARBA" id="ARBA00023136"/>
    </source>
</evidence>
<feature type="transmembrane region" description="Helical" evidence="9">
    <location>
        <begin position="478"/>
        <end position="508"/>
    </location>
</feature>
<keyword evidence="5" id="KW-0547">Nucleotide-binding</keyword>
<dbReference type="Pfam" id="PF01061">
    <property type="entry name" value="ABC2_membrane"/>
    <property type="match status" value="1"/>
</dbReference>
<feature type="transmembrane region" description="Helical" evidence="9">
    <location>
        <begin position="406"/>
        <end position="427"/>
    </location>
</feature>
<feature type="domain" description="ABC transporter" evidence="10">
    <location>
        <begin position="90"/>
        <end position="329"/>
    </location>
</feature>
<dbReference type="Proteomes" id="UP000694924">
    <property type="component" value="Unplaced"/>
</dbReference>
<keyword evidence="7 9" id="KW-1133">Transmembrane helix</keyword>
<comment type="similarity">
    <text evidence="2">Belongs to the ABC transporter superfamily. ABCG family. Eye pigment precursor importer (TC 3.A.1.204) subfamily.</text>
</comment>
<dbReference type="InterPro" id="IPR003439">
    <property type="entry name" value="ABC_transporter-like_ATP-bd"/>
</dbReference>
<evidence type="ECO:0000256" key="1">
    <source>
        <dbReference type="ARBA" id="ARBA00004141"/>
    </source>
</evidence>
<evidence type="ECO:0000256" key="2">
    <source>
        <dbReference type="ARBA" id="ARBA00005814"/>
    </source>
</evidence>
<feature type="transmembrane region" description="Helical" evidence="9">
    <location>
        <begin position="434"/>
        <end position="458"/>
    </location>
</feature>
<evidence type="ECO:0000313" key="12">
    <source>
        <dbReference type="RefSeq" id="XP_015184713.1"/>
    </source>
</evidence>
<sequence length="681" mass="77990">MHLLLKDLFYLILCLYNSRKTIEIIKNESNVEKFMNLSKIQFLLSIEIPKRTEKMDKIEKKKETLKDGNPFDEETFTTFGHLTKLAPLDIDFHDLTYSVPYEGKGSKVILRGISGQFKSGELTAILGASGAGKSTLLNILAGYKCQGATGSININGIPRDLKEFKKCSCYIMQNDLIQPKLTVSESMHFAIDLKIGSKLTKKEKCAIIKEIISILRLTNARNTISDTLSGGEKKRLSIALEMVNNPSILFLDEPTTGLDELSSMQSILLLKKLTKHLSRTIICSIHTPSASIFSQFDNVYVMANGKCVYRGPSNNIVSFLQHINIECPIHYNPADFIIELSTGEYGKEKIDQMIAYVERNLPILPVKQTTTKFQLERTNFRISWYLQFITLFKRMMLQLYRDRKYVYLKISLYIFMGIINGLIFLNIGNDASKILFNFGFCFICLIIFLYIPMFPILLHYPSEINLVKREHFNRWYNLSSYYCALTLSYVPVQFFNTLIYVLMVYNITGQPLEFSRISRFFIICLVCAFIAESIGLSIASMLNVVNGMFIGPALAASLMLVSIQGMGDPEPLSIYRIIVMYSSYLRYGLEGLVISMYGFNRGKLYCPPEEVFCPIHSPIELLRLMKMEHTIYWIDLLVLIIILIFLKGIAFYLIRQRLYPNKTFQTLHLIGQIIKSRFNTA</sequence>
<evidence type="ECO:0000256" key="3">
    <source>
        <dbReference type="ARBA" id="ARBA00022448"/>
    </source>
</evidence>
<evidence type="ECO:0000256" key="7">
    <source>
        <dbReference type="ARBA" id="ARBA00022989"/>
    </source>
</evidence>
<comment type="subcellular location">
    <subcellularLocation>
        <location evidence="1">Membrane</location>
        <topology evidence="1">Multi-pass membrane protein</topology>
    </subcellularLocation>
</comment>
<reference evidence="12" key="1">
    <citation type="submission" date="2025-08" db="UniProtKB">
        <authorList>
            <consortium name="RefSeq"/>
        </authorList>
    </citation>
    <scope>IDENTIFICATION</scope>
    <source>
        <tissue evidence="12">Whole body</tissue>
    </source>
</reference>
<keyword evidence="8 9" id="KW-0472">Membrane</keyword>
<dbReference type="InterPro" id="IPR017871">
    <property type="entry name" value="ABC_transporter-like_CS"/>
</dbReference>
<dbReference type="PROSITE" id="PS50893">
    <property type="entry name" value="ABC_TRANSPORTER_2"/>
    <property type="match status" value="1"/>
</dbReference>
<dbReference type="InterPro" id="IPR043926">
    <property type="entry name" value="ABCG_dom"/>
</dbReference>
<dbReference type="RefSeq" id="XP_015184713.1">
    <property type="nucleotide sequence ID" value="XM_015329227.1"/>
</dbReference>
<gene>
    <name evidence="12" type="primary">LOC107070749</name>
</gene>
<dbReference type="SUPFAM" id="SSF52540">
    <property type="entry name" value="P-loop containing nucleoside triphosphate hydrolases"/>
    <property type="match status" value="1"/>
</dbReference>
<dbReference type="PROSITE" id="PS00211">
    <property type="entry name" value="ABC_TRANSPORTER_1"/>
    <property type="match status" value="1"/>
</dbReference>
<keyword evidence="6" id="KW-0067">ATP-binding</keyword>